<evidence type="ECO:0000256" key="19">
    <source>
        <dbReference type="HAMAP-Rule" id="MF_00037"/>
    </source>
</evidence>
<dbReference type="PANTHER" id="PTHR21071:SF4">
    <property type="entry name" value="UDP-N-ACETYLENOLPYRUVOYLGLUCOSAMINE REDUCTASE"/>
    <property type="match status" value="1"/>
</dbReference>
<dbReference type="Pfam" id="PF02873">
    <property type="entry name" value="MurB_C"/>
    <property type="match status" value="1"/>
</dbReference>
<comment type="similarity">
    <text evidence="19">Belongs to the MurB family.</text>
</comment>
<dbReference type="InterPro" id="IPR016169">
    <property type="entry name" value="FAD-bd_PCMH_sub2"/>
</dbReference>
<evidence type="ECO:0000256" key="7">
    <source>
        <dbReference type="ARBA" id="ARBA00022490"/>
    </source>
</evidence>
<dbReference type="GO" id="GO:0005829">
    <property type="term" value="C:cytosol"/>
    <property type="evidence" value="ECO:0007669"/>
    <property type="project" value="TreeGrafter"/>
</dbReference>
<dbReference type="InterPro" id="IPR016166">
    <property type="entry name" value="FAD-bd_PCMH"/>
</dbReference>
<comment type="subcellular location">
    <subcellularLocation>
        <location evidence="3 19">Cytoplasm</location>
    </subcellularLocation>
</comment>
<dbReference type="EC" id="1.3.1.98" evidence="5 19"/>
<keyword evidence="16 19" id="KW-0961">Cell wall biogenesis/degradation</keyword>
<keyword evidence="11 19" id="KW-0521">NADP</keyword>
<dbReference type="Proteomes" id="UP001217500">
    <property type="component" value="Chromosome"/>
</dbReference>
<evidence type="ECO:0000256" key="16">
    <source>
        <dbReference type="ARBA" id="ARBA00023316"/>
    </source>
</evidence>
<dbReference type="SUPFAM" id="SSF56194">
    <property type="entry name" value="Uridine diphospho-N-Acetylenolpyruvylglucosamine reductase, MurB, C-terminal domain"/>
    <property type="match status" value="1"/>
</dbReference>
<evidence type="ECO:0000256" key="10">
    <source>
        <dbReference type="ARBA" id="ARBA00022827"/>
    </source>
</evidence>
<evidence type="ECO:0000313" key="22">
    <source>
        <dbReference type="Proteomes" id="UP001217500"/>
    </source>
</evidence>
<dbReference type="InterPro" id="IPR036635">
    <property type="entry name" value="MurB_C_sf"/>
</dbReference>
<gene>
    <name evidence="19 21" type="primary">murB</name>
    <name evidence="21" type="ORF">PH603_06735</name>
</gene>
<evidence type="ECO:0000259" key="20">
    <source>
        <dbReference type="PROSITE" id="PS51387"/>
    </source>
</evidence>
<dbReference type="GO" id="GO:0071555">
    <property type="term" value="P:cell wall organization"/>
    <property type="evidence" value="ECO:0007669"/>
    <property type="project" value="UniProtKB-KW"/>
</dbReference>
<dbReference type="PROSITE" id="PS51387">
    <property type="entry name" value="FAD_PCMH"/>
    <property type="match status" value="1"/>
</dbReference>
<keyword evidence="7 19" id="KW-0963">Cytoplasm</keyword>
<keyword evidence="8 19" id="KW-0132">Cell division</keyword>
<feature type="active site" evidence="19">
    <location>
        <position position="298"/>
    </location>
</feature>
<dbReference type="NCBIfam" id="TIGR00179">
    <property type="entry name" value="murB"/>
    <property type="match status" value="1"/>
</dbReference>
<comment type="catalytic activity">
    <reaction evidence="18 19">
        <text>UDP-N-acetyl-alpha-D-muramate + NADP(+) = UDP-N-acetyl-3-O-(1-carboxyvinyl)-alpha-D-glucosamine + NADPH + H(+)</text>
        <dbReference type="Rhea" id="RHEA:12248"/>
        <dbReference type="ChEBI" id="CHEBI:15378"/>
        <dbReference type="ChEBI" id="CHEBI:57783"/>
        <dbReference type="ChEBI" id="CHEBI:58349"/>
        <dbReference type="ChEBI" id="CHEBI:68483"/>
        <dbReference type="ChEBI" id="CHEBI:70757"/>
        <dbReference type="EC" id="1.3.1.98"/>
    </reaction>
</comment>
<reference evidence="21" key="1">
    <citation type="submission" date="2023-01" db="EMBL/GenBank/DDBJ databases">
        <title>The genome sequence of Kordiimonadaceae bacterium 6D33.</title>
        <authorList>
            <person name="Liu Y."/>
        </authorList>
    </citation>
    <scope>NUCLEOTIDE SEQUENCE</scope>
    <source>
        <strain evidence="21">6D33</strain>
    </source>
</reference>
<comment type="pathway">
    <text evidence="4 19">Cell wall biogenesis; peptidoglycan biosynthesis.</text>
</comment>
<keyword evidence="13 19" id="KW-0573">Peptidoglycan synthesis</keyword>
<dbReference type="EMBL" id="CP116805">
    <property type="protein sequence ID" value="WCL55453.1"/>
    <property type="molecule type" value="Genomic_DNA"/>
</dbReference>
<keyword evidence="12 19" id="KW-0133">Cell shape</keyword>
<dbReference type="InterPro" id="IPR036318">
    <property type="entry name" value="FAD-bd_PCMH-like_sf"/>
</dbReference>
<protein>
    <recommendedName>
        <fullName evidence="6 19">UDP-N-acetylenolpyruvoylglucosamine reductase</fullName>
        <ecNumber evidence="5 19">1.3.1.98</ecNumber>
    </recommendedName>
    <alternativeName>
        <fullName evidence="17 19">UDP-N-acetylmuramate dehydrogenase</fullName>
    </alternativeName>
</protein>
<dbReference type="GO" id="GO:0008762">
    <property type="term" value="F:UDP-N-acetylmuramate dehydrogenase activity"/>
    <property type="evidence" value="ECO:0007669"/>
    <property type="project" value="UniProtKB-UniRule"/>
</dbReference>
<dbReference type="InterPro" id="IPR011601">
    <property type="entry name" value="MurB_C"/>
</dbReference>
<feature type="active site" evidence="19">
    <location>
        <position position="178"/>
    </location>
</feature>
<dbReference type="Gene3D" id="3.30.43.10">
    <property type="entry name" value="Uridine Diphospho-n-acetylenolpyruvylglucosamine Reductase, domain 2"/>
    <property type="match status" value="1"/>
</dbReference>
<keyword evidence="15 19" id="KW-0131">Cell cycle</keyword>
<dbReference type="InterPro" id="IPR016167">
    <property type="entry name" value="FAD-bd_PCMH_sub1"/>
</dbReference>
<evidence type="ECO:0000256" key="2">
    <source>
        <dbReference type="ARBA" id="ARBA00003921"/>
    </source>
</evidence>
<dbReference type="GO" id="GO:0051301">
    <property type="term" value="P:cell division"/>
    <property type="evidence" value="ECO:0007669"/>
    <property type="project" value="UniProtKB-KW"/>
</dbReference>
<dbReference type="GO" id="GO:0008360">
    <property type="term" value="P:regulation of cell shape"/>
    <property type="evidence" value="ECO:0007669"/>
    <property type="project" value="UniProtKB-KW"/>
</dbReference>
<keyword evidence="10 19" id="KW-0274">FAD</keyword>
<keyword evidence="14 19" id="KW-0560">Oxidoreductase</keyword>
<sequence>MVMLAHKADFLGKLPHIRGRLVEDAPLSRLSWFRTGGTADLLFEPADADDLIAFLRALPTDVPVTVIGVGSNLLVRDGGVAGVVIRLGRGFAGIETRGDIVKAGAGAMDVHVARKAQEAGLAGLEFLVGVPGTIGGAVRMNAGAYGREVKDVLLHARAVDRLGHVHELDLVDMGYSYRHADVADDLIFIDAAFKGTTDDKATIAARMDEITTARADSQPIGTRTGGSTFKNPEGGKRAWELIDEAGCRGFAIGDAMVSDKHCNFLINRGKATAAEIEAVGETVRARVKEASGVELEWEIKRIGREAGEGAA</sequence>
<dbReference type="RefSeq" id="WP_289505268.1">
    <property type="nucleotide sequence ID" value="NZ_CP116805.1"/>
</dbReference>
<keyword evidence="9 19" id="KW-0285">Flavoprotein</keyword>
<dbReference type="GO" id="GO:0071949">
    <property type="term" value="F:FAD binding"/>
    <property type="evidence" value="ECO:0007669"/>
    <property type="project" value="InterPro"/>
</dbReference>
<dbReference type="InterPro" id="IPR003170">
    <property type="entry name" value="MurB"/>
</dbReference>
<accession>A0AAF0BII4</accession>
<dbReference type="KEGG" id="gso:PH603_06735"/>
<evidence type="ECO:0000256" key="3">
    <source>
        <dbReference type="ARBA" id="ARBA00004496"/>
    </source>
</evidence>
<dbReference type="SUPFAM" id="SSF56176">
    <property type="entry name" value="FAD-binding/transporter-associated domain-like"/>
    <property type="match status" value="1"/>
</dbReference>
<evidence type="ECO:0000256" key="14">
    <source>
        <dbReference type="ARBA" id="ARBA00023002"/>
    </source>
</evidence>
<evidence type="ECO:0000256" key="13">
    <source>
        <dbReference type="ARBA" id="ARBA00022984"/>
    </source>
</evidence>
<comment type="cofactor">
    <cofactor evidence="1 19">
        <name>FAD</name>
        <dbReference type="ChEBI" id="CHEBI:57692"/>
    </cofactor>
</comment>
<dbReference type="Pfam" id="PF01565">
    <property type="entry name" value="FAD_binding_4"/>
    <property type="match status" value="1"/>
</dbReference>
<evidence type="ECO:0000256" key="11">
    <source>
        <dbReference type="ARBA" id="ARBA00022857"/>
    </source>
</evidence>
<dbReference type="PANTHER" id="PTHR21071">
    <property type="entry name" value="UDP-N-ACETYLENOLPYRUVOYLGLUCOSAMINE REDUCTASE"/>
    <property type="match status" value="1"/>
</dbReference>
<dbReference type="AlphaFoldDB" id="A0AAF0BII4"/>
<proteinExistence type="inferred from homology"/>
<dbReference type="Gene3D" id="3.90.78.10">
    <property type="entry name" value="UDP-N-acetylenolpyruvoylglucosamine reductase, C-terminal domain"/>
    <property type="match status" value="1"/>
</dbReference>
<feature type="domain" description="FAD-binding PCMH-type" evidence="20">
    <location>
        <begin position="35"/>
        <end position="213"/>
    </location>
</feature>
<evidence type="ECO:0000256" key="17">
    <source>
        <dbReference type="ARBA" id="ARBA00031026"/>
    </source>
</evidence>
<name>A0AAF0BII4_9PROT</name>
<evidence type="ECO:0000256" key="5">
    <source>
        <dbReference type="ARBA" id="ARBA00012518"/>
    </source>
</evidence>
<evidence type="ECO:0000256" key="9">
    <source>
        <dbReference type="ARBA" id="ARBA00022630"/>
    </source>
</evidence>
<evidence type="ECO:0000256" key="8">
    <source>
        <dbReference type="ARBA" id="ARBA00022618"/>
    </source>
</evidence>
<organism evidence="21 22">
    <name type="scientific">Gimibacter soli</name>
    <dbReference type="NCBI Taxonomy" id="3024400"/>
    <lineage>
        <taxon>Bacteria</taxon>
        <taxon>Pseudomonadati</taxon>
        <taxon>Pseudomonadota</taxon>
        <taxon>Alphaproteobacteria</taxon>
        <taxon>Kordiimonadales</taxon>
        <taxon>Temperatibacteraceae</taxon>
        <taxon>Gimibacter</taxon>
    </lineage>
</organism>
<dbReference type="GO" id="GO:0009252">
    <property type="term" value="P:peptidoglycan biosynthetic process"/>
    <property type="evidence" value="ECO:0007669"/>
    <property type="project" value="UniProtKB-UniRule"/>
</dbReference>
<keyword evidence="22" id="KW-1185">Reference proteome</keyword>
<evidence type="ECO:0000313" key="21">
    <source>
        <dbReference type="EMBL" id="WCL55453.1"/>
    </source>
</evidence>
<dbReference type="InterPro" id="IPR006094">
    <property type="entry name" value="Oxid_FAD_bind_N"/>
</dbReference>
<evidence type="ECO:0000256" key="4">
    <source>
        <dbReference type="ARBA" id="ARBA00004752"/>
    </source>
</evidence>
<dbReference type="Gene3D" id="3.30.465.10">
    <property type="match status" value="1"/>
</dbReference>
<evidence type="ECO:0000256" key="12">
    <source>
        <dbReference type="ARBA" id="ARBA00022960"/>
    </source>
</evidence>
<dbReference type="NCBIfam" id="NF010480">
    <property type="entry name" value="PRK13905.1"/>
    <property type="match status" value="1"/>
</dbReference>
<comment type="function">
    <text evidence="2 19">Cell wall formation.</text>
</comment>
<evidence type="ECO:0000256" key="18">
    <source>
        <dbReference type="ARBA" id="ARBA00048914"/>
    </source>
</evidence>
<evidence type="ECO:0000256" key="6">
    <source>
        <dbReference type="ARBA" id="ARBA00015188"/>
    </source>
</evidence>
<feature type="active site" description="Proton donor" evidence="19">
    <location>
        <position position="227"/>
    </location>
</feature>
<dbReference type="HAMAP" id="MF_00037">
    <property type="entry name" value="MurB"/>
    <property type="match status" value="1"/>
</dbReference>
<evidence type="ECO:0000256" key="1">
    <source>
        <dbReference type="ARBA" id="ARBA00001974"/>
    </source>
</evidence>
<evidence type="ECO:0000256" key="15">
    <source>
        <dbReference type="ARBA" id="ARBA00023306"/>
    </source>
</evidence>